<dbReference type="PROSITE" id="PS51230">
    <property type="entry name" value="EB1_C"/>
    <property type="match status" value="1"/>
</dbReference>
<name>R4X6C5_TAPDE</name>
<dbReference type="GO" id="GO:0008017">
    <property type="term" value="F:microtubule binding"/>
    <property type="evidence" value="ECO:0007669"/>
    <property type="project" value="InterPro"/>
</dbReference>
<organism evidence="8 9">
    <name type="scientific">Taphrina deformans (strain PYCC 5710 / ATCC 11124 / CBS 356.35 / IMI 108563 / JCM 9778 / NBRC 8474)</name>
    <name type="common">Peach leaf curl fungus</name>
    <name type="synonym">Lalaria deformans</name>
    <dbReference type="NCBI Taxonomy" id="1097556"/>
    <lineage>
        <taxon>Eukaryota</taxon>
        <taxon>Fungi</taxon>
        <taxon>Dikarya</taxon>
        <taxon>Ascomycota</taxon>
        <taxon>Taphrinomycotina</taxon>
        <taxon>Taphrinomycetes</taxon>
        <taxon>Taphrinales</taxon>
        <taxon>Taphrinaceae</taxon>
        <taxon>Taphrina</taxon>
    </lineage>
</organism>
<dbReference type="SUPFAM" id="SSF47576">
    <property type="entry name" value="Calponin-homology domain, CH-domain"/>
    <property type="match status" value="1"/>
</dbReference>
<keyword evidence="9" id="KW-1185">Reference proteome</keyword>
<feature type="region of interest" description="Disordered" evidence="6">
    <location>
        <begin position="99"/>
        <end position="145"/>
    </location>
</feature>
<evidence type="ECO:0000256" key="1">
    <source>
        <dbReference type="ARBA" id="ARBA00004245"/>
    </source>
</evidence>
<feature type="domain" description="EB1 C-terminal" evidence="7">
    <location>
        <begin position="137"/>
        <end position="214"/>
    </location>
</feature>
<dbReference type="SUPFAM" id="SSF140612">
    <property type="entry name" value="EB1 dimerisation domain-like"/>
    <property type="match status" value="1"/>
</dbReference>
<dbReference type="InterPro" id="IPR036133">
    <property type="entry name" value="EB1_C_sf"/>
</dbReference>
<evidence type="ECO:0000259" key="7">
    <source>
        <dbReference type="PROSITE" id="PS51230"/>
    </source>
</evidence>
<dbReference type="eggNOG" id="KOG3000">
    <property type="taxonomic scope" value="Eukaryota"/>
</dbReference>
<dbReference type="GO" id="GO:0005874">
    <property type="term" value="C:microtubule"/>
    <property type="evidence" value="ECO:0007669"/>
    <property type="project" value="UniProtKB-KW"/>
</dbReference>
<evidence type="ECO:0000256" key="5">
    <source>
        <dbReference type="PROSITE-ProRule" id="PRU00576"/>
    </source>
</evidence>
<protein>
    <recommendedName>
        <fullName evidence="7">EB1 C-terminal domain-containing protein</fullName>
    </recommendedName>
</protein>
<dbReference type="EMBL" id="CAHR02000002">
    <property type="protein sequence ID" value="CCG80570.1"/>
    <property type="molecule type" value="Genomic_DNA"/>
</dbReference>
<keyword evidence="4" id="KW-0206">Cytoskeleton</keyword>
<gene>
    <name evidence="8" type="ORF">TAPDE_000082</name>
</gene>
<dbReference type="Pfam" id="PF03271">
    <property type="entry name" value="EB1"/>
    <property type="match status" value="1"/>
</dbReference>
<dbReference type="Proteomes" id="UP000013776">
    <property type="component" value="Unassembled WGS sequence"/>
</dbReference>
<comment type="subcellular location">
    <subcellularLocation>
        <location evidence="1">Cytoplasm</location>
        <location evidence="1">Cytoskeleton</location>
    </subcellularLocation>
</comment>
<dbReference type="Gene3D" id="1.10.418.10">
    <property type="entry name" value="Calponin-like domain"/>
    <property type="match status" value="1"/>
</dbReference>
<dbReference type="FunFam" id="1.20.5.1430:FF:000005">
    <property type="entry name" value="Eb1, isoform E"/>
    <property type="match status" value="1"/>
</dbReference>
<evidence type="ECO:0000256" key="3">
    <source>
        <dbReference type="ARBA" id="ARBA00022701"/>
    </source>
</evidence>
<evidence type="ECO:0000256" key="6">
    <source>
        <dbReference type="SAM" id="MobiDB-lite"/>
    </source>
</evidence>
<evidence type="ECO:0000313" key="9">
    <source>
        <dbReference type="Proteomes" id="UP000013776"/>
    </source>
</evidence>
<dbReference type="STRING" id="1097556.R4X6C5"/>
<evidence type="ECO:0000313" key="8">
    <source>
        <dbReference type="EMBL" id="CCG80570.1"/>
    </source>
</evidence>
<accession>R4X6C5</accession>
<dbReference type="PANTHER" id="PTHR10623">
    <property type="entry name" value="MICROTUBULE-ASSOCIATED PROTEIN RP/EB FAMILY MEMBER"/>
    <property type="match status" value="1"/>
</dbReference>
<evidence type="ECO:0000256" key="2">
    <source>
        <dbReference type="ARBA" id="ARBA00022490"/>
    </source>
</evidence>
<keyword evidence="3 5" id="KW-0493">Microtubule</keyword>
<dbReference type="InterPro" id="IPR004953">
    <property type="entry name" value="EB1_C"/>
</dbReference>
<dbReference type="VEuPathDB" id="FungiDB:TAPDE_000082"/>
<keyword evidence="2" id="KW-0963">Cytoplasm</keyword>
<dbReference type="InterPro" id="IPR036872">
    <property type="entry name" value="CH_dom_sf"/>
</dbReference>
<comment type="caution">
    <text evidence="8">The sequence shown here is derived from an EMBL/GenBank/DDBJ whole genome shotgun (WGS) entry which is preliminary data.</text>
</comment>
<dbReference type="OrthoDB" id="2119228at2759"/>
<dbReference type="AlphaFoldDB" id="R4X6C5"/>
<feature type="compositionally biased region" description="Low complexity" evidence="6">
    <location>
        <begin position="115"/>
        <end position="143"/>
    </location>
</feature>
<sequence>MATVGMIDPMLSQPGDVPMKKIDFHANTEVKYLANWKVVQTNMAKHKIDKIVPIDRLVKCKMQDNLEFLQWCKKYWDQYFPGGDYDAAGRRGGLVPASLASSQSNAAPPIRTTVSSASSSAAPPRRAAGTAPARTTPRAASTSQSLALQKEIEVLNETVVGLEKERDFYFNKLRDIEILIQNATETDPAATEAEGGLVKQIQEVLYSTEEGFEVPQPENELEEGVTAMAVGQDANHEDEDEVF</sequence>
<proteinExistence type="predicted"/>
<dbReference type="Gene3D" id="1.20.5.1430">
    <property type="match status" value="1"/>
</dbReference>
<reference evidence="8 9" key="1">
    <citation type="journal article" date="2013" name="MBio">
        <title>Genome sequencing of the plant pathogen Taphrina deformans, the causal agent of peach leaf curl.</title>
        <authorList>
            <person name="Cisse O.H."/>
            <person name="Almeida J.M.G.C.F."/>
            <person name="Fonseca A."/>
            <person name="Kumar A.A."/>
            <person name="Salojaervi J."/>
            <person name="Overmyer K."/>
            <person name="Hauser P.M."/>
            <person name="Pagni M."/>
        </authorList>
    </citation>
    <scope>NUCLEOTIDE SEQUENCE [LARGE SCALE GENOMIC DNA]</scope>
    <source>
        <strain evidence="9">PYCC 5710 / ATCC 11124 / CBS 356.35 / IMI 108563 / JCM 9778 / NBRC 8474</strain>
    </source>
</reference>
<dbReference type="InterPro" id="IPR027328">
    <property type="entry name" value="MAPRE"/>
</dbReference>
<evidence type="ECO:0000256" key="4">
    <source>
        <dbReference type="ARBA" id="ARBA00023212"/>
    </source>
</evidence>